<evidence type="ECO:0000313" key="3">
    <source>
        <dbReference type="Proteomes" id="UP000283895"/>
    </source>
</evidence>
<protein>
    <recommendedName>
        <fullName evidence="4">Protein kinase domain-containing protein</fullName>
    </recommendedName>
</protein>
<dbReference type="AlphaFoldDB" id="A0A423WRK2"/>
<name>A0A423WRK2_9PEZI</name>
<evidence type="ECO:0000313" key="2">
    <source>
        <dbReference type="EMBL" id="ROW06069.1"/>
    </source>
</evidence>
<reference evidence="2 3" key="1">
    <citation type="submission" date="2015-09" db="EMBL/GenBank/DDBJ databases">
        <title>Host preference determinants of Valsa canker pathogens revealed by comparative genomics.</title>
        <authorList>
            <person name="Yin Z."/>
            <person name="Huang L."/>
        </authorList>
    </citation>
    <scope>NUCLEOTIDE SEQUENCE [LARGE SCALE GENOMIC DNA]</scope>
    <source>
        <strain evidence="2 3">03-1</strain>
    </source>
</reference>
<gene>
    <name evidence="2" type="ORF">VMCG_04503</name>
</gene>
<keyword evidence="3" id="KW-1185">Reference proteome</keyword>
<organism evidence="2 3">
    <name type="scientific">Cytospora schulzeri</name>
    <dbReference type="NCBI Taxonomy" id="448051"/>
    <lineage>
        <taxon>Eukaryota</taxon>
        <taxon>Fungi</taxon>
        <taxon>Dikarya</taxon>
        <taxon>Ascomycota</taxon>
        <taxon>Pezizomycotina</taxon>
        <taxon>Sordariomycetes</taxon>
        <taxon>Sordariomycetidae</taxon>
        <taxon>Diaporthales</taxon>
        <taxon>Cytosporaceae</taxon>
        <taxon>Cytospora</taxon>
    </lineage>
</organism>
<evidence type="ECO:0008006" key="4">
    <source>
        <dbReference type="Google" id="ProtNLM"/>
    </source>
</evidence>
<dbReference type="STRING" id="356882.A0A423WRK2"/>
<evidence type="ECO:0000256" key="1">
    <source>
        <dbReference type="SAM" id="MobiDB-lite"/>
    </source>
</evidence>
<sequence>MPTPNGPTAGLPLRSLSSGGVLHGVCRLERLRYRDRLAGQDNKPPAVTAINYPPTVASVTPGGHEESVTPTSDDEDDIDDECEKEVKYVLWGVENTHDGRLYPFCIGDVFQNRYRVVHRLGRGGPSTVWLARDSKNASAVALKVMIAGDLGRIDNNQGNILLDITPVFAQQLVSDSFYHACASTPKLRFEVEWRRDNKPEEISKPEDPFGRYFGLPALHCKK</sequence>
<dbReference type="Proteomes" id="UP000283895">
    <property type="component" value="Unassembled WGS sequence"/>
</dbReference>
<dbReference type="OrthoDB" id="5979581at2759"/>
<comment type="caution">
    <text evidence="2">The sequence shown here is derived from an EMBL/GenBank/DDBJ whole genome shotgun (WGS) entry which is preliminary data.</text>
</comment>
<proteinExistence type="predicted"/>
<dbReference type="InterPro" id="IPR011009">
    <property type="entry name" value="Kinase-like_dom_sf"/>
</dbReference>
<dbReference type="Gene3D" id="3.30.200.20">
    <property type="entry name" value="Phosphorylase Kinase, domain 1"/>
    <property type="match status" value="1"/>
</dbReference>
<dbReference type="EMBL" id="LKEA01000011">
    <property type="protein sequence ID" value="ROW06069.1"/>
    <property type="molecule type" value="Genomic_DNA"/>
</dbReference>
<feature type="region of interest" description="Disordered" evidence="1">
    <location>
        <begin position="39"/>
        <end position="79"/>
    </location>
</feature>
<dbReference type="SUPFAM" id="SSF56112">
    <property type="entry name" value="Protein kinase-like (PK-like)"/>
    <property type="match status" value="1"/>
</dbReference>
<accession>A0A423WRK2</accession>